<feature type="transmembrane region" description="Helical" evidence="1">
    <location>
        <begin position="84"/>
        <end position="106"/>
    </location>
</feature>
<evidence type="ECO:0000313" key="4">
    <source>
        <dbReference type="Proteomes" id="UP000000323"/>
    </source>
</evidence>
<evidence type="ECO:0000313" key="3">
    <source>
        <dbReference type="EMBL" id="ACZ43571.1"/>
    </source>
</evidence>
<dbReference type="eggNOG" id="COG1266">
    <property type="taxonomic scope" value="Bacteria"/>
</dbReference>
<dbReference type="HOGENOM" id="CLU_976398_0_0_0"/>
<feature type="transmembrane region" description="Helical" evidence="1">
    <location>
        <begin position="7"/>
        <end position="26"/>
    </location>
</feature>
<feature type="transmembrane region" description="Helical" evidence="1">
    <location>
        <begin position="208"/>
        <end position="228"/>
    </location>
</feature>
<feature type="transmembrane region" description="Helical" evidence="1">
    <location>
        <begin position="149"/>
        <end position="170"/>
    </location>
</feature>
<sequence length="285" mass="30440">MARGGERWLATAEVALLFALVVALAWLMRRWEGINLWQVRTLGYPVLPQLLLLVLLPGLAGVLMGRGFRVPGVSLSRPMPQLDLGLTSLLIFGPAYGVAFPIIILLGSSPQALLGSLILCVTYAVSAPLLWLLLRVYSPQPPLAGSARALLLVVGVMLTSAGVMALAWRFTPLAGAVLYPLAFVGIGEEVFFRGYVQGRLNEIWGRPWCLGKVSFGPGLLAAALLFGLAHPLVAADPSRWAWALWTFAAGLLLGYLRELSGGVLAPIIAHGVPEVVPYVIGAIYS</sequence>
<dbReference type="Proteomes" id="UP000000323">
    <property type="component" value="Chromosome 2"/>
</dbReference>
<keyword evidence="1" id="KW-0812">Transmembrane</keyword>
<feature type="transmembrane region" description="Helical" evidence="1">
    <location>
        <begin position="176"/>
        <end position="196"/>
    </location>
</feature>
<evidence type="ECO:0000259" key="2">
    <source>
        <dbReference type="Pfam" id="PF02517"/>
    </source>
</evidence>
<feature type="transmembrane region" description="Helical" evidence="1">
    <location>
        <begin position="46"/>
        <end position="64"/>
    </location>
</feature>
<dbReference type="MEROPS" id="G05.A04"/>
<dbReference type="RefSeq" id="WP_012876602.1">
    <property type="nucleotide sequence ID" value="NC_013526.1"/>
</dbReference>
<dbReference type="OrthoDB" id="877230at2"/>
<evidence type="ECO:0000256" key="1">
    <source>
        <dbReference type="SAM" id="Phobius"/>
    </source>
</evidence>
<keyword evidence="4" id="KW-1185">Reference proteome</keyword>
<feature type="domain" description="CAAX prenyl protease 2/Lysostaphin resistance protein A-like" evidence="2">
    <location>
        <begin position="175"/>
        <end position="272"/>
    </location>
</feature>
<dbReference type="AlphaFoldDB" id="D1CIK0"/>
<proteinExistence type="predicted"/>
<feature type="transmembrane region" description="Helical" evidence="1">
    <location>
        <begin position="263"/>
        <end position="284"/>
    </location>
</feature>
<accession>D1CIK0</accession>
<dbReference type="InterPro" id="IPR003675">
    <property type="entry name" value="Rce1/LyrA-like_dom"/>
</dbReference>
<dbReference type="Pfam" id="PF02517">
    <property type="entry name" value="Rce1-like"/>
    <property type="match status" value="1"/>
</dbReference>
<dbReference type="STRING" id="525904.Tter_2683"/>
<dbReference type="GO" id="GO:0004175">
    <property type="term" value="F:endopeptidase activity"/>
    <property type="evidence" value="ECO:0007669"/>
    <property type="project" value="UniProtKB-ARBA"/>
</dbReference>
<organism evidence="3 4">
    <name type="scientific">Thermobaculum terrenum (strain ATCC BAA-798 / CCMEE 7001 / YNP1)</name>
    <dbReference type="NCBI Taxonomy" id="525904"/>
    <lineage>
        <taxon>Bacteria</taxon>
        <taxon>Bacillati</taxon>
        <taxon>Chloroflexota</taxon>
        <taxon>Chloroflexia</taxon>
        <taxon>Candidatus Thermobaculales</taxon>
        <taxon>Candidatus Thermobaculaceae</taxon>
        <taxon>Thermobaculum</taxon>
    </lineage>
</organism>
<dbReference type="EMBL" id="CP001826">
    <property type="protein sequence ID" value="ACZ43571.1"/>
    <property type="molecule type" value="Genomic_DNA"/>
</dbReference>
<name>D1CIK0_THET1</name>
<protein>
    <submittedName>
        <fullName evidence="3">Abortive infection protein</fullName>
    </submittedName>
</protein>
<dbReference type="GO" id="GO:0080120">
    <property type="term" value="P:CAAX-box protein maturation"/>
    <property type="evidence" value="ECO:0007669"/>
    <property type="project" value="UniProtKB-ARBA"/>
</dbReference>
<feature type="transmembrane region" description="Helical" evidence="1">
    <location>
        <begin position="112"/>
        <end position="137"/>
    </location>
</feature>
<reference evidence="4" key="1">
    <citation type="journal article" date="2010" name="Stand. Genomic Sci.">
        <title>Complete genome sequence of 'Thermobaculum terrenum' type strain (YNP1).</title>
        <authorList>
            <person name="Kiss H."/>
            <person name="Cleland D."/>
            <person name="Lapidus A."/>
            <person name="Lucas S."/>
            <person name="Glavina Del Rio T."/>
            <person name="Nolan M."/>
            <person name="Tice H."/>
            <person name="Han C."/>
            <person name="Goodwin L."/>
            <person name="Pitluck S."/>
            <person name="Liolios K."/>
            <person name="Ivanova N."/>
            <person name="Mavromatis K."/>
            <person name="Ovchinnikova G."/>
            <person name="Pati A."/>
            <person name="Chen A."/>
            <person name="Palaniappan K."/>
            <person name="Land M."/>
            <person name="Hauser L."/>
            <person name="Chang Y."/>
            <person name="Jeffries C."/>
            <person name="Lu M."/>
            <person name="Brettin T."/>
            <person name="Detter J."/>
            <person name="Goker M."/>
            <person name="Tindall B."/>
            <person name="Beck B."/>
            <person name="McDermott T."/>
            <person name="Woyke T."/>
            <person name="Bristow J."/>
            <person name="Eisen J."/>
            <person name="Markowitz V."/>
            <person name="Hugenholtz P."/>
            <person name="Kyrpides N."/>
            <person name="Klenk H."/>
            <person name="Cheng J."/>
        </authorList>
    </citation>
    <scope>NUCLEOTIDE SEQUENCE [LARGE SCALE GENOMIC DNA]</scope>
    <source>
        <strain evidence="4">ATCC BAA-798 / YNP1</strain>
    </source>
</reference>
<keyword evidence="1" id="KW-1133">Transmembrane helix</keyword>
<keyword evidence="1" id="KW-0472">Membrane</keyword>
<dbReference type="KEGG" id="ttr:Tter_2683"/>
<feature type="transmembrane region" description="Helical" evidence="1">
    <location>
        <begin position="240"/>
        <end position="256"/>
    </location>
</feature>
<gene>
    <name evidence="3" type="ordered locus">Tter_2683</name>
</gene>